<protein>
    <submittedName>
        <fullName evidence="5">Type IV pilus biogenesis/stability protein PilW</fullName>
    </submittedName>
</protein>
<dbReference type="Pfam" id="PF14559">
    <property type="entry name" value="TPR_19"/>
    <property type="match status" value="1"/>
</dbReference>
<evidence type="ECO:0000313" key="5">
    <source>
        <dbReference type="EMBL" id="MFC3155190.1"/>
    </source>
</evidence>
<gene>
    <name evidence="5" type="primary">pilW</name>
    <name evidence="5" type="ORF">ACFOEB_08255</name>
</gene>
<reference evidence="6" key="1">
    <citation type="journal article" date="2019" name="Int. J. Syst. Evol. Microbiol.">
        <title>The Global Catalogue of Microorganisms (GCM) 10K type strain sequencing project: providing services to taxonomists for standard genome sequencing and annotation.</title>
        <authorList>
            <consortium name="The Broad Institute Genomics Platform"/>
            <consortium name="The Broad Institute Genome Sequencing Center for Infectious Disease"/>
            <person name="Wu L."/>
            <person name="Ma J."/>
        </authorList>
    </citation>
    <scope>NUCLEOTIDE SEQUENCE [LARGE SCALE GENOMIC DNA]</scope>
    <source>
        <strain evidence="6">KCTC 52141</strain>
    </source>
</reference>
<dbReference type="Proteomes" id="UP001595548">
    <property type="component" value="Unassembled WGS sequence"/>
</dbReference>
<feature type="signal peptide" evidence="4">
    <location>
        <begin position="1"/>
        <end position="34"/>
    </location>
</feature>
<dbReference type="SMART" id="SM00028">
    <property type="entry name" value="TPR"/>
    <property type="match status" value="5"/>
</dbReference>
<keyword evidence="2 3" id="KW-0802">TPR repeat</keyword>
<dbReference type="SUPFAM" id="SSF48452">
    <property type="entry name" value="TPR-like"/>
    <property type="match status" value="1"/>
</dbReference>
<dbReference type="NCBIfam" id="TIGR02521">
    <property type="entry name" value="type_IV_pilW"/>
    <property type="match status" value="1"/>
</dbReference>
<evidence type="ECO:0000256" key="4">
    <source>
        <dbReference type="SAM" id="SignalP"/>
    </source>
</evidence>
<dbReference type="PROSITE" id="PS50005">
    <property type="entry name" value="TPR"/>
    <property type="match status" value="1"/>
</dbReference>
<dbReference type="InterPro" id="IPR051012">
    <property type="entry name" value="CellSynth/LPSAsmb/PSIAsmb"/>
</dbReference>
<feature type="repeat" description="TPR" evidence="3">
    <location>
        <begin position="53"/>
        <end position="86"/>
    </location>
</feature>
<keyword evidence="4" id="KW-0732">Signal</keyword>
<keyword evidence="6" id="KW-1185">Reference proteome</keyword>
<proteinExistence type="predicted"/>
<feature type="chain" id="PRO_5045455582" evidence="4">
    <location>
        <begin position="35"/>
        <end position="271"/>
    </location>
</feature>
<dbReference type="Gene3D" id="1.25.40.10">
    <property type="entry name" value="Tetratricopeptide repeat domain"/>
    <property type="match status" value="1"/>
</dbReference>
<organism evidence="5 6">
    <name type="scientific">Gilvimarinus japonicus</name>
    <dbReference type="NCBI Taxonomy" id="1796469"/>
    <lineage>
        <taxon>Bacteria</taxon>
        <taxon>Pseudomonadati</taxon>
        <taxon>Pseudomonadota</taxon>
        <taxon>Gammaproteobacteria</taxon>
        <taxon>Cellvibrionales</taxon>
        <taxon>Cellvibrionaceae</taxon>
        <taxon>Gilvimarinus</taxon>
    </lineage>
</organism>
<accession>A0ABV7HMV0</accession>
<dbReference type="InterPro" id="IPR013360">
    <property type="entry name" value="Pilus_4_PilW"/>
</dbReference>
<evidence type="ECO:0000256" key="1">
    <source>
        <dbReference type="ARBA" id="ARBA00022737"/>
    </source>
</evidence>
<dbReference type="InterPro" id="IPR019734">
    <property type="entry name" value="TPR_rpt"/>
</dbReference>
<sequence>MQSTVKRNTTTHCKAVVRRLVSLLGVFACALALAACVSTVPESQYQVDEDKALSSHVELALKYIEGKNRESARHHLRRAFELDPNSVDATFAMAMLYQLEGEPKLAEEYFKKTLRIDSHYTRARNNYGAFLYAHERYDEAYKQFEIASEELDYDNRAEVMVNLGRTALTLNKPEQAKAAFERANRINAGIPAVKYELATLYFEQGDYASAKRYLDAYSQIARPAPQTLLLGIKLERIFGNKDREASYALMLKNKYPYTQEYLEYKKIMQEQ</sequence>
<dbReference type="InterPro" id="IPR011990">
    <property type="entry name" value="TPR-like_helical_dom_sf"/>
</dbReference>
<name>A0ABV7HMV0_9GAMM</name>
<dbReference type="EMBL" id="JBHRTL010000006">
    <property type="protein sequence ID" value="MFC3155190.1"/>
    <property type="molecule type" value="Genomic_DNA"/>
</dbReference>
<dbReference type="Pfam" id="PF13432">
    <property type="entry name" value="TPR_16"/>
    <property type="match status" value="1"/>
</dbReference>
<keyword evidence="1" id="KW-0677">Repeat</keyword>
<evidence type="ECO:0000256" key="3">
    <source>
        <dbReference type="PROSITE-ProRule" id="PRU00339"/>
    </source>
</evidence>
<dbReference type="PANTHER" id="PTHR45586:SF1">
    <property type="entry name" value="LIPOPOLYSACCHARIDE ASSEMBLY PROTEIN B"/>
    <property type="match status" value="1"/>
</dbReference>
<evidence type="ECO:0000313" key="6">
    <source>
        <dbReference type="Proteomes" id="UP001595548"/>
    </source>
</evidence>
<dbReference type="PANTHER" id="PTHR45586">
    <property type="entry name" value="TPR REPEAT-CONTAINING PROTEIN PA4667"/>
    <property type="match status" value="1"/>
</dbReference>
<dbReference type="RefSeq" id="WP_382415764.1">
    <property type="nucleotide sequence ID" value="NZ_AP031500.1"/>
</dbReference>
<evidence type="ECO:0000256" key="2">
    <source>
        <dbReference type="ARBA" id="ARBA00022803"/>
    </source>
</evidence>
<comment type="caution">
    <text evidence="5">The sequence shown here is derived from an EMBL/GenBank/DDBJ whole genome shotgun (WGS) entry which is preliminary data.</text>
</comment>